<feature type="transmembrane region" description="Helical" evidence="2">
    <location>
        <begin position="289"/>
        <end position="312"/>
    </location>
</feature>
<evidence type="ECO:0000256" key="2">
    <source>
        <dbReference type="SAM" id="Phobius"/>
    </source>
</evidence>
<feature type="compositionally biased region" description="Low complexity" evidence="1">
    <location>
        <begin position="16"/>
        <end position="28"/>
    </location>
</feature>
<gene>
    <name evidence="3" type="ORF">VHEMI08468</name>
</gene>
<keyword evidence="4" id="KW-1185">Reference proteome</keyword>
<dbReference type="EMBL" id="CDHN01000005">
    <property type="protein sequence ID" value="CEJ92839.1"/>
    <property type="molecule type" value="Genomic_DNA"/>
</dbReference>
<keyword evidence="2" id="KW-0812">Transmembrane</keyword>
<evidence type="ECO:0000313" key="4">
    <source>
        <dbReference type="Proteomes" id="UP000039046"/>
    </source>
</evidence>
<dbReference type="PANTHER" id="PTHR37848">
    <property type="entry name" value="EXPRESSED PROTEIN"/>
    <property type="match status" value="1"/>
</dbReference>
<protein>
    <submittedName>
        <fullName evidence="3">Uncharacterized protein</fullName>
    </submittedName>
</protein>
<reference evidence="3 4" key="1">
    <citation type="journal article" date="2015" name="Genome Announc.">
        <title>Draft Genome Sequence and Gene Annotation of the Entomopathogenic Fungus Verticillium hemipterigenum.</title>
        <authorList>
            <person name="Horn F."/>
            <person name="Habel A."/>
            <person name="Scharf D.H."/>
            <person name="Dworschak J."/>
            <person name="Brakhage A.A."/>
            <person name="Guthke R."/>
            <person name="Hertweck C."/>
            <person name="Linde J."/>
        </authorList>
    </citation>
    <scope>NUCLEOTIDE SEQUENCE [LARGE SCALE GENOMIC DNA]</scope>
</reference>
<feature type="region of interest" description="Disordered" evidence="1">
    <location>
        <begin position="1"/>
        <end position="72"/>
    </location>
</feature>
<proteinExistence type="predicted"/>
<keyword evidence="2" id="KW-1133">Transmembrane helix</keyword>
<evidence type="ECO:0000313" key="3">
    <source>
        <dbReference type="EMBL" id="CEJ92839.1"/>
    </source>
</evidence>
<organism evidence="3 4">
    <name type="scientific">[Torrubiella] hemipterigena</name>
    <dbReference type="NCBI Taxonomy" id="1531966"/>
    <lineage>
        <taxon>Eukaryota</taxon>
        <taxon>Fungi</taxon>
        <taxon>Dikarya</taxon>
        <taxon>Ascomycota</taxon>
        <taxon>Pezizomycotina</taxon>
        <taxon>Sordariomycetes</taxon>
        <taxon>Hypocreomycetidae</taxon>
        <taxon>Hypocreales</taxon>
        <taxon>Clavicipitaceae</taxon>
        <taxon>Clavicipitaceae incertae sedis</taxon>
        <taxon>'Torrubiella' clade</taxon>
    </lineage>
</organism>
<dbReference type="OrthoDB" id="203796at2759"/>
<dbReference type="PANTHER" id="PTHR37848:SF1">
    <property type="entry name" value="SUN DOMAIN-CONTAINING PROTEIN"/>
    <property type="match status" value="1"/>
</dbReference>
<accession>A0A0A1TDL5</accession>
<dbReference type="HOGENOM" id="CLU_042303_0_1_1"/>
<sequence>MGNPKDDALAEPPSPSLSTPLASSPSSAVQLQETSSPVHGPGNPNPPFQRFFDEDPPELQDSDLPPLYSDLDHNLHTPVDPLLPRNTPALSIEPFFVSARTDTVNYIDRRLESDPDFLMSQLDILAASPPRPFVTIRGHHTETKQKGDKSETNEVIDFALEIELTHLLFTDIASQMSWRQLVTAGNFEKVRRGTVFATRAPGFGGSGIATDDGLPSPLEWCHRFCASRAGLRVFSLQRRVVGWDFDLVRRKLESLVRDTNYRGTLTIDFPIRNSRVDIYNNCLTNRWRLTNWICWLFMLSLLFIFTWPWIFFRTKRFETVSAVWPMSKDGRYASMSEQRWYNMWARTIQRAVLRRRQGVLDQGDVQLAEEPEARAEGALGAIQAGLEAMGAVNQSFGWGGDTNGHSIGIGRRITGTN</sequence>
<evidence type="ECO:0000256" key="1">
    <source>
        <dbReference type="SAM" id="MobiDB-lite"/>
    </source>
</evidence>
<dbReference type="AlphaFoldDB" id="A0A0A1TDL5"/>
<name>A0A0A1TDL5_9HYPO</name>
<keyword evidence="2" id="KW-0472">Membrane</keyword>
<dbReference type="Proteomes" id="UP000039046">
    <property type="component" value="Unassembled WGS sequence"/>
</dbReference>